<keyword evidence="3" id="KW-1003">Cell membrane</keyword>
<keyword evidence="8" id="KW-0732">Signal</keyword>
<dbReference type="Proteomes" id="UP001499988">
    <property type="component" value="Unassembled WGS sequence"/>
</dbReference>
<dbReference type="InterPro" id="IPR002771">
    <property type="entry name" value="Multi_antbiot-R_MarC"/>
</dbReference>
<name>A0ABP9EXT3_9GAMM</name>
<keyword evidence="10" id="KW-1185">Reference proteome</keyword>
<evidence type="ECO:0000313" key="9">
    <source>
        <dbReference type="EMBL" id="GAA4887933.1"/>
    </source>
</evidence>
<evidence type="ECO:0000256" key="5">
    <source>
        <dbReference type="ARBA" id="ARBA00022989"/>
    </source>
</evidence>
<accession>A0ABP9EXT3</accession>
<evidence type="ECO:0000256" key="6">
    <source>
        <dbReference type="ARBA" id="ARBA00023136"/>
    </source>
</evidence>
<reference evidence="10" key="1">
    <citation type="journal article" date="2019" name="Int. J. Syst. Evol. Microbiol.">
        <title>The Global Catalogue of Microorganisms (GCM) 10K type strain sequencing project: providing services to taxonomists for standard genome sequencing and annotation.</title>
        <authorList>
            <consortium name="The Broad Institute Genomics Platform"/>
            <consortium name="The Broad Institute Genome Sequencing Center for Infectious Disease"/>
            <person name="Wu L."/>
            <person name="Ma J."/>
        </authorList>
    </citation>
    <scope>NUCLEOTIDE SEQUENCE [LARGE SCALE GENOMIC DNA]</scope>
    <source>
        <strain evidence="10">JCM 18401</strain>
    </source>
</reference>
<dbReference type="RefSeq" id="WP_345335409.1">
    <property type="nucleotide sequence ID" value="NZ_BAABJZ010000073.1"/>
</dbReference>
<dbReference type="Pfam" id="PF01914">
    <property type="entry name" value="MarC"/>
    <property type="match status" value="1"/>
</dbReference>
<proteinExistence type="inferred from homology"/>
<evidence type="ECO:0000256" key="2">
    <source>
        <dbReference type="ARBA" id="ARBA00009784"/>
    </source>
</evidence>
<dbReference type="EMBL" id="BAABJZ010000073">
    <property type="protein sequence ID" value="GAA4887933.1"/>
    <property type="molecule type" value="Genomic_DNA"/>
</dbReference>
<evidence type="ECO:0000313" key="10">
    <source>
        <dbReference type="Proteomes" id="UP001499988"/>
    </source>
</evidence>
<comment type="subcellular location">
    <subcellularLocation>
        <location evidence="1 7">Cell membrane</location>
        <topology evidence="1 7">Multi-pass membrane protein</topology>
    </subcellularLocation>
</comment>
<sequence length="127" mass="13533">MPGVSVLSLFAITVLPRQCALLLAAMQVPLAAFQATSGRVLFAQSMICGESKPATETKLENVDLWSQAVLPLAIPSIASPRAILASVLLTDNARDAVSQQAVTALIMWVVMIATLLLLLLPPVRSRR</sequence>
<feature type="signal peptide" evidence="8">
    <location>
        <begin position="1"/>
        <end position="19"/>
    </location>
</feature>
<evidence type="ECO:0000256" key="1">
    <source>
        <dbReference type="ARBA" id="ARBA00004651"/>
    </source>
</evidence>
<feature type="transmembrane region" description="Helical" evidence="7">
    <location>
        <begin position="101"/>
        <end position="120"/>
    </location>
</feature>
<comment type="caution">
    <text evidence="7">Lacks conserved residue(s) required for the propagation of feature annotation.</text>
</comment>
<keyword evidence="5 7" id="KW-1133">Transmembrane helix</keyword>
<comment type="similarity">
    <text evidence="2 7">Belongs to the UPF0056 (MarC) family.</text>
</comment>
<gene>
    <name evidence="9" type="ORF">GCM10023333_21710</name>
</gene>
<evidence type="ECO:0000256" key="3">
    <source>
        <dbReference type="ARBA" id="ARBA00022475"/>
    </source>
</evidence>
<organism evidence="9 10">
    <name type="scientific">Ferrimonas pelagia</name>
    <dbReference type="NCBI Taxonomy" id="1177826"/>
    <lineage>
        <taxon>Bacteria</taxon>
        <taxon>Pseudomonadati</taxon>
        <taxon>Pseudomonadota</taxon>
        <taxon>Gammaproteobacteria</taxon>
        <taxon>Alteromonadales</taxon>
        <taxon>Ferrimonadaceae</taxon>
        <taxon>Ferrimonas</taxon>
    </lineage>
</organism>
<evidence type="ECO:0000256" key="4">
    <source>
        <dbReference type="ARBA" id="ARBA00022692"/>
    </source>
</evidence>
<evidence type="ECO:0000256" key="8">
    <source>
        <dbReference type="SAM" id="SignalP"/>
    </source>
</evidence>
<protein>
    <recommendedName>
        <fullName evidence="7">UPF0056 membrane protein</fullName>
    </recommendedName>
</protein>
<feature type="chain" id="PRO_5047438558" description="UPF0056 membrane protein" evidence="8">
    <location>
        <begin position="20"/>
        <end position="127"/>
    </location>
</feature>
<keyword evidence="4 7" id="KW-0812">Transmembrane</keyword>
<comment type="caution">
    <text evidence="9">The sequence shown here is derived from an EMBL/GenBank/DDBJ whole genome shotgun (WGS) entry which is preliminary data.</text>
</comment>
<keyword evidence="6 7" id="KW-0472">Membrane</keyword>
<evidence type="ECO:0000256" key="7">
    <source>
        <dbReference type="RuleBase" id="RU362048"/>
    </source>
</evidence>